<dbReference type="SUPFAM" id="SSF88946">
    <property type="entry name" value="Sigma2 domain of RNA polymerase sigma factors"/>
    <property type="match status" value="1"/>
</dbReference>
<organism evidence="2 3">
    <name type="scientific">Entotheonella factor</name>
    <dbReference type="NCBI Taxonomy" id="1429438"/>
    <lineage>
        <taxon>Bacteria</taxon>
        <taxon>Pseudomonadati</taxon>
        <taxon>Nitrospinota/Tectimicrobiota group</taxon>
        <taxon>Candidatus Tectimicrobiota</taxon>
        <taxon>Candidatus Entotheonellia</taxon>
        <taxon>Candidatus Entotheonellales</taxon>
        <taxon>Candidatus Entotheonellaceae</taxon>
        <taxon>Candidatus Entotheonella</taxon>
    </lineage>
</organism>
<gene>
    <name evidence="2" type="ORF">ETSY1_24545</name>
</gene>
<evidence type="ECO:0000259" key="1">
    <source>
        <dbReference type="Pfam" id="PF04542"/>
    </source>
</evidence>
<reference evidence="2 3" key="1">
    <citation type="journal article" date="2014" name="Nature">
        <title>An environmental bacterial taxon with a large and distinct metabolic repertoire.</title>
        <authorList>
            <person name="Wilson M.C."/>
            <person name="Mori T."/>
            <person name="Ruckert C."/>
            <person name="Uria A.R."/>
            <person name="Helf M.J."/>
            <person name="Takada K."/>
            <person name="Gernert C."/>
            <person name="Steffens U.A."/>
            <person name="Heycke N."/>
            <person name="Schmitt S."/>
            <person name="Rinke C."/>
            <person name="Helfrich E.J."/>
            <person name="Brachmann A.O."/>
            <person name="Gurgui C."/>
            <person name="Wakimoto T."/>
            <person name="Kracht M."/>
            <person name="Crusemann M."/>
            <person name="Hentschel U."/>
            <person name="Abe I."/>
            <person name="Matsunaga S."/>
            <person name="Kalinowski J."/>
            <person name="Takeyama H."/>
            <person name="Piel J."/>
        </authorList>
    </citation>
    <scope>NUCLEOTIDE SEQUENCE [LARGE SCALE GENOMIC DNA]</scope>
    <source>
        <strain evidence="3">TSY1</strain>
    </source>
</reference>
<dbReference type="GO" id="GO:0003700">
    <property type="term" value="F:DNA-binding transcription factor activity"/>
    <property type="evidence" value="ECO:0007669"/>
    <property type="project" value="InterPro"/>
</dbReference>
<keyword evidence="3" id="KW-1185">Reference proteome</keyword>
<dbReference type="AlphaFoldDB" id="W4LFU3"/>
<dbReference type="InterPro" id="IPR007627">
    <property type="entry name" value="RNA_pol_sigma70_r2"/>
</dbReference>
<sequence length="99" mass="11685">MAGKPQFADLNHPDFLKSIKRRDPLPWTQLYERMQADLYAFFRNKLPACDEHEIDDCIIEVFSRAYADIQTFQAKSSLQSWLMNFARFVVRDMLKAVPQ</sequence>
<dbReference type="GO" id="GO:0006352">
    <property type="term" value="P:DNA-templated transcription initiation"/>
    <property type="evidence" value="ECO:0007669"/>
    <property type="project" value="InterPro"/>
</dbReference>
<proteinExistence type="predicted"/>
<dbReference type="Gene3D" id="1.10.1740.10">
    <property type="match status" value="1"/>
</dbReference>
<comment type="caution">
    <text evidence="2">The sequence shown here is derived from an EMBL/GenBank/DDBJ whole genome shotgun (WGS) entry which is preliminary data.</text>
</comment>
<accession>W4LFU3</accession>
<dbReference type="EMBL" id="AZHW01000723">
    <property type="protein sequence ID" value="ETW96963.1"/>
    <property type="molecule type" value="Genomic_DNA"/>
</dbReference>
<dbReference type="Pfam" id="PF04542">
    <property type="entry name" value="Sigma70_r2"/>
    <property type="match status" value="1"/>
</dbReference>
<name>W4LFU3_ENTF1</name>
<protein>
    <recommendedName>
        <fullName evidence="1">RNA polymerase sigma-70 region 2 domain-containing protein</fullName>
    </recommendedName>
</protein>
<dbReference type="HOGENOM" id="CLU_2315058_0_0_7"/>
<dbReference type="InterPro" id="IPR013325">
    <property type="entry name" value="RNA_pol_sigma_r2"/>
</dbReference>
<evidence type="ECO:0000313" key="2">
    <source>
        <dbReference type="EMBL" id="ETW96963.1"/>
    </source>
</evidence>
<evidence type="ECO:0000313" key="3">
    <source>
        <dbReference type="Proteomes" id="UP000019141"/>
    </source>
</evidence>
<dbReference type="Proteomes" id="UP000019141">
    <property type="component" value="Unassembled WGS sequence"/>
</dbReference>
<feature type="domain" description="RNA polymerase sigma-70 region 2" evidence="1">
    <location>
        <begin position="30"/>
        <end position="95"/>
    </location>
</feature>